<dbReference type="InterPro" id="IPR001568">
    <property type="entry name" value="RNase_T2-like"/>
</dbReference>
<reference evidence="4 5" key="1">
    <citation type="journal article" date="2019" name="Nat. Plants">
        <title>Stout camphor tree genome fills gaps in understanding of flowering plant genome evolution.</title>
        <authorList>
            <person name="Chaw S.M."/>
            <person name="Liu Y.C."/>
            <person name="Wu Y.W."/>
            <person name="Wang H.Y."/>
            <person name="Lin C.I."/>
            <person name="Wu C.S."/>
            <person name="Ke H.M."/>
            <person name="Chang L.Y."/>
            <person name="Hsu C.Y."/>
            <person name="Yang H.T."/>
            <person name="Sudianto E."/>
            <person name="Hsu M.H."/>
            <person name="Wu K.P."/>
            <person name="Wang L.N."/>
            <person name="Leebens-Mack J.H."/>
            <person name="Tsai I.J."/>
        </authorList>
    </citation>
    <scope>NUCLEOTIDE SEQUENCE [LARGE SCALE GENOMIC DNA]</scope>
    <source>
        <strain evidence="5">cv. Chaw 1501</strain>
        <tissue evidence="4">Young leaves</tissue>
    </source>
</reference>
<keyword evidence="5" id="KW-1185">Reference proteome</keyword>
<dbReference type="GO" id="GO:0033897">
    <property type="term" value="F:ribonuclease T2 activity"/>
    <property type="evidence" value="ECO:0007669"/>
    <property type="project" value="InterPro"/>
</dbReference>
<dbReference type="InterPro" id="IPR036430">
    <property type="entry name" value="RNase_T2-like_sf"/>
</dbReference>
<dbReference type="PANTHER" id="PTHR11240:SF57">
    <property type="entry name" value="OS09G0538000 PROTEIN"/>
    <property type="match status" value="1"/>
</dbReference>
<dbReference type="GO" id="GO:0003723">
    <property type="term" value="F:RNA binding"/>
    <property type="evidence" value="ECO:0007669"/>
    <property type="project" value="InterPro"/>
</dbReference>
<dbReference type="OrthoDB" id="435754at2759"/>
<dbReference type="GO" id="GO:0006401">
    <property type="term" value="P:RNA catabolic process"/>
    <property type="evidence" value="ECO:0007669"/>
    <property type="project" value="TreeGrafter"/>
</dbReference>
<comment type="similarity">
    <text evidence="1 2">Belongs to the RNase T2 family.</text>
</comment>
<evidence type="ECO:0000256" key="2">
    <source>
        <dbReference type="RuleBase" id="RU004328"/>
    </source>
</evidence>
<evidence type="ECO:0000313" key="5">
    <source>
        <dbReference type="Proteomes" id="UP000283530"/>
    </source>
</evidence>
<proteinExistence type="inferred from homology"/>
<dbReference type="PANTHER" id="PTHR11240">
    <property type="entry name" value="RIBONUCLEASE T2"/>
    <property type="match status" value="1"/>
</dbReference>
<dbReference type="Proteomes" id="UP000283530">
    <property type="component" value="Unassembled WGS sequence"/>
</dbReference>
<dbReference type="SUPFAM" id="SSF55895">
    <property type="entry name" value="Ribonuclease Rh-like"/>
    <property type="match status" value="1"/>
</dbReference>
<feature type="chain" id="PRO_5018685886" evidence="3">
    <location>
        <begin position="23"/>
        <end position="250"/>
    </location>
</feature>
<gene>
    <name evidence="4" type="ORF">CKAN_00597000</name>
</gene>
<protein>
    <submittedName>
        <fullName evidence="4">Ribonuclease 3-like protein</fullName>
    </submittedName>
</protein>
<feature type="signal peptide" evidence="3">
    <location>
        <begin position="1"/>
        <end position="22"/>
    </location>
</feature>
<dbReference type="EMBL" id="QPKB01000002">
    <property type="protein sequence ID" value="RWR77482.1"/>
    <property type="molecule type" value="Genomic_DNA"/>
</dbReference>
<organism evidence="4 5">
    <name type="scientific">Cinnamomum micranthum f. kanehirae</name>
    <dbReference type="NCBI Taxonomy" id="337451"/>
    <lineage>
        <taxon>Eukaryota</taxon>
        <taxon>Viridiplantae</taxon>
        <taxon>Streptophyta</taxon>
        <taxon>Embryophyta</taxon>
        <taxon>Tracheophyta</taxon>
        <taxon>Spermatophyta</taxon>
        <taxon>Magnoliopsida</taxon>
        <taxon>Magnoliidae</taxon>
        <taxon>Laurales</taxon>
        <taxon>Lauraceae</taxon>
        <taxon>Cinnamomum</taxon>
    </lineage>
</organism>
<dbReference type="Pfam" id="PF00445">
    <property type="entry name" value="Ribonuclease_T2"/>
    <property type="match status" value="1"/>
</dbReference>
<dbReference type="AlphaFoldDB" id="A0A3S3MCX6"/>
<comment type="caution">
    <text evidence="4">The sequence shown here is derived from an EMBL/GenBank/DDBJ whole genome shotgun (WGS) entry which is preliminary data.</text>
</comment>
<evidence type="ECO:0000313" key="4">
    <source>
        <dbReference type="EMBL" id="RWR77482.1"/>
    </source>
</evidence>
<dbReference type="Gene3D" id="3.90.730.10">
    <property type="entry name" value="Ribonuclease T2-like"/>
    <property type="match status" value="1"/>
</dbReference>
<sequence length="250" mass="28113">MAHHIALAFLVSFLFCAQNIASANFDFYYLVLEWPGSYCKDRSVNGCCKPTTFSNYPLKEDFLIKGLYTYKASGQPVTKCNNTKFYVNALRNSIVDLYVQWPSIKCPSNNGVSQWSDAWTNYGVCSGLNETAYFEKALQLRKKINLLSVLECEDIYPSDDFCYSPYYVRKAIRYGLGADVGIKCSKDKSGAFQIAEIYVCVDKTASKVIDCPVLPNSNCGRDVFFPDFYNSMLKGISASSFDPLEMVTSQ</sequence>
<keyword evidence="3" id="KW-0732">Signal</keyword>
<evidence type="ECO:0000256" key="1">
    <source>
        <dbReference type="ARBA" id="ARBA00007469"/>
    </source>
</evidence>
<name>A0A3S3MCX6_9MAGN</name>
<accession>A0A3S3MCX6</accession>
<dbReference type="GO" id="GO:0005576">
    <property type="term" value="C:extracellular region"/>
    <property type="evidence" value="ECO:0007669"/>
    <property type="project" value="TreeGrafter"/>
</dbReference>
<evidence type="ECO:0000256" key="3">
    <source>
        <dbReference type="SAM" id="SignalP"/>
    </source>
</evidence>